<evidence type="ECO:0000259" key="4">
    <source>
        <dbReference type="PROSITE" id="PS51041"/>
    </source>
</evidence>
<organism evidence="5">
    <name type="scientific">Capra hircus</name>
    <name type="common">Goat</name>
    <dbReference type="NCBI Taxonomy" id="9925"/>
    <lineage>
        <taxon>Eukaryota</taxon>
        <taxon>Metazoa</taxon>
        <taxon>Chordata</taxon>
        <taxon>Craniata</taxon>
        <taxon>Vertebrata</taxon>
        <taxon>Euteleostomi</taxon>
        <taxon>Mammalia</taxon>
        <taxon>Eutheria</taxon>
        <taxon>Laurasiatheria</taxon>
        <taxon>Artiodactyla</taxon>
        <taxon>Ruminantia</taxon>
        <taxon>Pecora</taxon>
        <taxon>Bovidae</taxon>
        <taxon>Caprinae</taxon>
        <taxon>Capra</taxon>
    </lineage>
</organism>
<protein>
    <recommendedName>
        <fullName evidence="4">EMI domain-containing protein</fullName>
    </recommendedName>
</protein>
<reference evidence="5" key="2">
    <citation type="submission" date="2025-08" db="UniProtKB">
        <authorList>
            <consortium name="Ensembl"/>
        </authorList>
    </citation>
    <scope>IDENTIFICATION</scope>
</reference>
<dbReference type="Ensembl" id="ENSCHIT00010032592.1">
    <property type="protein sequence ID" value="ENSCHIP00010023024.1"/>
    <property type="gene ID" value="ENSCHIG00010015955.1"/>
</dbReference>
<proteinExistence type="predicted"/>
<feature type="compositionally biased region" description="Low complexity" evidence="3">
    <location>
        <begin position="134"/>
        <end position="158"/>
    </location>
</feature>
<evidence type="ECO:0000313" key="5">
    <source>
        <dbReference type="Ensembl" id="ENSCHIP00010023024.1"/>
    </source>
</evidence>
<dbReference type="AlphaFoldDB" id="A0A8C2R3Y5"/>
<reference evidence="5" key="1">
    <citation type="submission" date="2019-03" db="EMBL/GenBank/DDBJ databases">
        <title>Genome sequencing and reference-guided assembly of Black Bengal Goat (Capra hircus).</title>
        <authorList>
            <person name="Siddiki A.Z."/>
            <person name="Baten A."/>
            <person name="Billah M."/>
            <person name="Alam M.A.U."/>
            <person name="Shawrob K.S.M."/>
            <person name="Saha S."/>
            <person name="Chowdhury M."/>
            <person name="Rahman A.H."/>
            <person name="Stear M."/>
            <person name="Miah G."/>
            <person name="Das G.B."/>
            <person name="Hossain M.M."/>
            <person name="Kumkum M."/>
            <person name="Islam M.S."/>
            <person name="Mollah A.M."/>
            <person name="Ahsan A."/>
            <person name="Tusar F."/>
            <person name="Khan M.K.I."/>
        </authorList>
    </citation>
    <scope>NUCLEOTIDE SEQUENCE [LARGE SCALE GENOMIC DNA]</scope>
</reference>
<evidence type="ECO:0000256" key="3">
    <source>
        <dbReference type="SAM" id="MobiDB-lite"/>
    </source>
</evidence>
<feature type="region of interest" description="Disordered" evidence="3">
    <location>
        <begin position="293"/>
        <end position="334"/>
    </location>
</feature>
<evidence type="ECO:0000256" key="1">
    <source>
        <dbReference type="ARBA" id="ARBA00022729"/>
    </source>
</evidence>
<feature type="domain" description="EMI" evidence="4">
    <location>
        <begin position="1"/>
        <end position="23"/>
    </location>
</feature>
<feature type="compositionally biased region" description="Basic and acidic residues" evidence="3">
    <location>
        <begin position="295"/>
        <end position="311"/>
    </location>
</feature>
<dbReference type="PROSITE" id="PS51041">
    <property type="entry name" value="EMI"/>
    <property type="match status" value="1"/>
</dbReference>
<feature type="region of interest" description="Disordered" evidence="3">
    <location>
        <begin position="83"/>
        <end position="172"/>
    </location>
</feature>
<dbReference type="InterPro" id="IPR011489">
    <property type="entry name" value="EMI_domain"/>
</dbReference>
<sequence length="334" mass="35156">MYKMVTAREWRCCPGHSGPSCEEVAGSPGFVEPGWSGSAPRRMALQPTGFSGCLNCSKMLELTERLKVLEAKVEVLTVTERAVPPTPAAPEDPALLWGSPAVQGSPGDGGLRGLPGTRENQRPPLLPRDDRAGARGLPGPAGPKGDPGSRGPMGMRGPPGSPKGGLRKGAVPAKAWKREDILEISICSAPTVCRAPQGALARPELWASLERGDLQGPQALLALLGPQPLLDHPTPGSPSMGTRFCPTPSLRRAATGPRDRLGPQGPQAPWVLLDFLVPWGFLGVLDTWDPQAPLDPKESPATLERRARDSLHSSPPSCRDCEGSPAPKAPWGSG</sequence>
<accession>A0A8C2R3Y5</accession>
<evidence type="ECO:0000256" key="2">
    <source>
        <dbReference type="ARBA" id="ARBA00023157"/>
    </source>
</evidence>
<keyword evidence="1" id="KW-0732">Signal</keyword>
<name>A0A8C2R3Y5_CAPHI</name>
<keyword evidence="2" id="KW-1015">Disulfide bond</keyword>